<gene>
    <name evidence="4" type="ORF">DP116_09950</name>
</gene>
<sequence length="112" mass="12410">MQRGEIWWADLPTPVASEPGYRRPVLVIQSDDFNRSRIRTVIVAVLTTNLRLAEAPGNVLVTTDETGLPQDSVVNVSQIITVDKSFLTERVSQVSDRVILLVEDGLRVVLAL</sequence>
<name>A0ABX1P5X2_9CYAN</name>
<accession>A0ABX1P5X2</accession>
<evidence type="ECO:0000313" key="5">
    <source>
        <dbReference type="Proteomes" id="UP000718564"/>
    </source>
</evidence>
<organism evidence="4 5">
    <name type="scientific">Brasilonema bromeliae SPC951</name>
    <dbReference type="NCBI Taxonomy" id="385972"/>
    <lineage>
        <taxon>Bacteria</taxon>
        <taxon>Bacillati</taxon>
        <taxon>Cyanobacteriota</taxon>
        <taxon>Cyanophyceae</taxon>
        <taxon>Nostocales</taxon>
        <taxon>Scytonemataceae</taxon>
        <taxon>Brasilonema</taxon>
        <taxon>Bromeliae group (in: Brasilonema)</taxon>
    </lineage>
</organism>
<dbReference type="PIRSF" id="PIRSF033490">
    <property type="entry name" value="MazF"/>
    <property type="match status" value="1"/>
</dbReference>
<keyword evidence="3" id="KW-0540">Nuclease</keyword>
<keyword evidence="2" id="KW-1277">Toxin-antitoxin system</keyword>
<protein>
    <recommendedName>
        <fullName evidence="3">mRNA interferase</fullName>
        <ecNumber evidence="3">3.1.-.-</ecNumber>
    </recommendedName>
</protein>
<comment type="function">
    <text evidence="3">Toxic component of a type II toxin-antitoxin (TA) system.</text>
</comment>
<evidence type="ECO:0000256" key="1">
    <source>
        <dbReference type="ARBA" id="ARBA00007521"/>
    </source>
</evidence>
<keyword evidence="5" id="KW-1185">Reference proteome</keyword>
<proteinExistence type="inferred from homology"/>
<reference evidence="4 5" key="1">
    <citation type="submission" date="2018-06" db="EMBL/GenBank/DDBJ databases">
        <title>Comparative genomics of Brasilonema spp. strains.</title>
        <authorList>
            <person name="Alvarenga D.O."/>
            <person name="Fiore M.F."/>
            <person name="Varani A.M."/>
        </authorList>
    </citation>
    <scope>NUCLEOTIDE SEQUENCE [LARGE SCALE GENOMIC DNA]</scope>
    <source>
        <strain evidence="4 5">SPC951</strain>
    </source>
</reference>
<dbReference type="PANTHER" id="PTHR33988:SF2">
    <property type="entry name" value="ENDORIBONUCLEASE MAZF"/>
    <property type="match status" value="1"/>
</dbReference>
<dbReference type="SUPFAM" id="SSF50118">
    <property type="entry name" value="Cell growth inhibitor/plasmid maintenance toxic component"/>
    <property type="match status" value="1"/>
</dbReference>
<dbReference type="Proteomes" id="UP000718564">
    <property type="component" value="Unassembled WGS sequence"/>
</dbReference>
<keyword evidence="3" id="KW-0378">Hydrolase</keyword>
<dbReference type="Pfam" id="PF02452">
    <property type="entry name" value="PemK_toxin"/>
    <property type="match status" value="1"/>
</dbReference>
<dbReference type="PANTHER" id="PTHR33988">
    <property type="entry name" value="ENDORIBONUCLEASE MAZF-RELATED"/>
    <property type="match status" value="1"/>
</dbReference>
<evidence type="ECO:0000256" key="3">
    <source>
        <dbReference type="PIRNR" id="PIRNR033490"/>
    </source>
</evidence>
<keyword evidence="3" id="KW-0255">Endonuclease</keyword>
<evidence type="ECO:0000256" key="2">
    <source>
        <dbReference type="ARBA" id="ARBA00022649"/>
    </source>
</evidence>
<dbReference type="InterPro" id="IPR011067">
    <property type="entry name" value="Plasmid_toxin/cell-grow_inhib"/>
</dbReference>
<comment type="caution">
    <text evidence="4">The sequence shown here is derived from an EMBL/GenBank/DDBJ whole genome shotgun (WGS) entry which is preliminary data.</text>
</comment>
<comment type="similarity">
    <text evidence="1 3">Belongs to the PemK/MazF family.</text>
</comment>
<dbReference type="Gene3D" id="2.30.30.110">
    <property type="match status" value="1"/>
</dbReference>
<dbReference type="EC" id="3.1.-.-" evidence="3"/>
<evidence type="ECO:0000313" key="4">
    <source>
        <dbReference type="EMBL" id="NMG19764.1"/>
    </source>
</evidence>
<dbReference type="InterPro" id="IPR003477">
    <property type="entry name" value="PemK-like"/>
</dbReference>
<dbReference type="EMBL" id="QMEB01000058">
    <property type="protein sequence ID" value="NMG19764.1"/>
    <property type="molecule type" value="Genomic_DNA"/>
</dbReference>
<dbReference type="RefSeq" id="WP_169155031.1">
    <property type="nucleotide sequence ID" value="NZ_CAWPJE010000023.1"/>
</dbReference>